<dbReference type="OrthoDB" id="10479041at2759"/>
<comment type="caution">
    <text evidence="1">The sequence shown here is derived from an EMBL/GenBank/DDBJ whole genome shotgun (WGS) entry which is preliminary data.</text>
</comment>
<protein>
    <submittedName>
        <fullName evidence="1">Uncharacterized protein</fullName>
    </submittedName>
</protein>
<dbReference type="AlphaFoldDB" id="A0A9P9EC71"/>
<proteinExistence type="predicted"/>
<dbReference type="EMBL" id="JAGMUU010000017">
    <property type="protein sequence ID" value="KAH7134474.1"/>
    <property type="molecule type" value="Genomic_DNA"/>
</dbReference>
<dbReference type="Proteomes" id="UP000717696">
    <property type="component" value="Unassembled WGS sequence"/>
</dbReference>
<name>A0A9P9EC71_9HYPO</name>
<sequence>MPVSIQTPGDCRSNVCDGQGGVVNVPDNTDLPADDGNPCTIEMCAAGVPLHPAVPDGTSCGPNQACLSGVCQ</sequence>
<keyword evidence="2" id="KW-1185">Reference proteome</keyword>
<gene>
    <name evidence="1" type="ORF">B0J13DRAFT_560507</name>
</gene>
<evidence type="ECO:0000313" key="2">
    <source>
        <dbReference type="Proteomes" id="UP000717696"/>
    </source>
</evidence>
<evidence type="ECO:0000313" key="1">
    <source>
        <dbReference type="EMBL" id="KAH7134474.1"/>
    </source>
</evidence>
<organism evidence="1 2">
    <name type="scientific">Dactylonectria estremocensis</name>
    <dbReference type="NCBI Taxonomy" id="1079267"/>
    <lineage>
        <taxon>Eukaryota</taxon>
        <taxon>Fungi</taxon>
        <taxon>Dikarya</taxon>
        <taxon>Ascomycota</taxon>
        <taxon>Pezizomycotina</taxon>
        <taxon>Sordariomycetes</taxon>
        <taxon>Hypocreomycetidae</taxon>
        <taxon>Hypocreales</taxon>
        <taxon>Nectriaceae</taxon>
        <taxon>Dactylonectria</taxon>
    </lineage>
</organism>
<reference evidence="1" key="1">
    <citation type="journal article" date="2021" name="Nat. Commun.">
        <title>Genetic determinants of endophytism in the Arabidopsis root mycobiome.</title>
        <authorList>
            <person name="Mesny F."/>
            <person name="Miyauchi S."/>
            <person name="Thiergart T."/>
            <person name="Pickel B."/>
            <person name="Atanasova L."/>
            <person name="Karlsson M."/>
            <person name="Huettel B."/>
            <person name="Barry K.W."/>
            <person name="Haridas S."/>
            <person name="Chen C."/>
            <person name="Bauer D."/>
            <person name="Andreopoulos W."/>
            <person name="Pangilinan J."/>
            <person name="LaButti K."/>
            <person name="Riley R."/>
            <person name="Lipzen A."/>
            <person name="Clum A."/>
            <person name="Drula E."/>
            <person name="Henrissat B."/>
            <person name="Kohler A."/>
            <person name="Grigoriev I.V."/>
            <person name="Martin F.M."/>
            <person name="Hacquard S."/>
        </authorList>
    </citation>
    <scope>NUCLEOTIDE SEQUENCE</scope>
    <source>
        <strain evidence="1">MPI-CAGE-AT-0021</strain>
    </source>
</reference>
<accession>A0A9P9EC71</accession>